<evidence type="ECO:0000259" key="8">
    <source>
        <dbReference type="Pfam" id="PF07992"/>
    </source>
</evidence>
<feature type="domain" description="FAD/NAD(P)-binding" evidence="8">
    <location>
        <begin position="1"/>
        <end position="299"/>
    </location>
</feature>
<sequence>MRIVIVGGGASGMTAASRIKAMKPDWDVIVFEETNFVSHAPCGIPYVVEGISKADHLMYYPVEFFRKERNIDVRINAKVVEAGEGYVRVRENGKESKYEWDKLLIATGALPKVPKVEGVDLENVVTIRHPAFAGRLKKVIDEAKKVVIVGAGYLGVEMAEAVASLGKKTTVVEFLDQPLPNLDKEIAEIVKTEMSKKVDLRLNEAVKAFEGKDKVERVVTEKGSYECDLAIVATGVRPNVEVAKMLGCKLGETGAIWVDERMRTSVENVFSAGDCAETKHMVTGKKVWIPLAPSANKMGYVAGVNIAGGELEFPGVLGTQLTKFFDLEIGSTGLSEKTARADGFEVKTTTIKAKTRVHYYPGGKDITLKVVADRDGRILGAQAVGSEVAMRINVFSAMIQAKFKVKDVFFADLAYAPPLTPIWDPIIVSARTLKF</sequence>
<dbReference type="InterPro" id="IPR016156">
    <property type="entry name" value="FAD/NAD-linked_Rdtase_dimer_sf"/>
</dbReference>
<organism evidence="9">
    <name type="scientific">Archaeoglobus fulgidus</name>
    <dbReference type="NCBI Taxonomy" id="2234"/>
    <lineage>
        <taxon>Archaea</taxon>
        <taxon>Methanobacteriati</taxon>
        <taxon>Methanobacteriota</taxon>
        <taxon>Archaeoglobi</taxon>
        <taxon>Archaeoglobales</taxon>
        <taxon>Archaeoglobaceae</taxon>
        <taxon>Archaeoglobus</taxon>
    </lineage>
</organism>
<proteinExistence type="inferred from homology"/>
<keyword evidence="6" id="KW-0676">Redox-active center</keyword>
<reference evidence="9" key="1">
    <citation type="journal article" date="2020" name="mSystems">
        <title>Genome- and Community-Level Interaction Insights into Carbon Utilization and Element Cycling Functions of Hydrothermarchaeota in Hydrothermal Sediment.</title>
        <authorList>
            <person name="Zhou Z."/>
            <person name="Liu Y."/>
            <person name="Xu W."/>
            <person name="Pan J."/>
            <person name="Luo Z.H."/>
            <person name="Li M."/>
        </authorList>
    </citation>
    <scope>NUCLEOTIDE SEQUENCE [LARGE SCALE GENOMIC DNA]</scope>
    <source>
        <strain evidence="9">SpSt-587</strain>
    </source>
</reference>
<name>A0A7J3LZZ8_ARCFL</name>
<protein>
    <submittedName>
        <fullName evidence="9">CoA-disulfide reductase</fullName>
    </submittedName>
</protein>
<comment type="similarity">
    <text evidence="2">Belongs to the class-III pyridine nucleotide-disulfide oxidoreductase family.</text>
</comment>
<gene>
    <name evidence="9" type="ORF">ENT52_00935</name>
</gene>
<evidence type="ECO:0000256" key="3">
    <source>
        <dbReference type="ARBA" id="ARBA00022630"/>
    </source>
</evidence>
<dbReference type="GO" id="GO:0016491">
    <property type="term" value="F:oxidoreductase activity"/>
    <property type="evidence" value="ECO:0007669"/>
    <property type="project" value="UniProtKB-KW"/>
</dbReference>
<dbReference type="AlphaFoldDB" id="A0A7J3LZZ8"/>
<comment type="cofactor">
    <cofactor evidence="1">
        <name>FAD</name>
        <dbReference type="ChEBI" id="CHEBI:57692"/>
    </cofactor>
</comment>
<dbReference type="PRINTS" id="PR00368">
    <property type="entry name" value="FADPNR"/>
</dbReference>
<evidence type="ECO:0000256" key="4">
    <source>
        <dbReference type="ARBA" id="ARBA00022827"/>
    </source>
</evidence>
<dbReference type="EMBL" id="DSYZ01000021">
    <property type="protein sequence ID" value="HGT82286.1"/>
    <property type="molecule type" value="Genomic_DNA"/>
</dbReference>
<dbReference type="SUPFAM" id="SSF55424">
    <property type="entry name" value="FAD/NAD-linked reductases, dimerisation (C-terminal) domain"/>
    <property type="match status" value="1"/>
</dbReference>
<evidence type="ECO:0000256" key="2">
    <source>
        <dbReference type="ARBA" id="ARBA00009130"/>
    </source>
</evidence>
<evidence type="ECO:0000256" key="6">
    <source>
        <dbReference type="ARBA" id="ARBA00023284"/>
    </source>
</evidence>
<comment type="caution">
    <text evidence="9">The sequence shown here is derived from an EMBL/GenBank/DDBJ whole genome shotgun (WGS) entry which is preliminary data.</text>
</comment>
<dbReference type="Pfam" id="PF02852">
    <property type="entry name" value="Pyr_redox_dim"/>
    <property type="match status" value="1"/>
</dbReference>
<dbReference type="PRINTS" id="PR00411">
    <property type="entry name" value="PNDRDTASEI"/>
</dbReference>
<dbReference type="InterPro" id="IPR050260">
    <property type="entry name" value="FAD-bd_OxRdtase"/>
</dbReference>
<dbReference type="InterPro" id="IPR004099">
    <property type="entry name" value="Pyr_nucl-diS_OxRdtase_dimer"/>
</dbReference>
<evidence type="ECO:0000256" key="1">
    <source>
        <dbReference type="ARBA" id="ARBA00001974"/>
    </source>
</evidence>
<evidence type="ECO:0000256" key="5">
    <source>
        <dbReference type="ARBA" id="ARBA00023002"/>
    </source>
</evidence>
<feature type="domain" description="Pyridine nucleotide-disulphide oxidoreductase dimerisation" evidence="7">
    <location>
        <begin position="322"/>
        <end position="420"/>
    </location>
</feature>
<keyword evidence="3" id="KW-0285">Flavoprotein</keyword>
<evidence type="ECO:0000259" key="7">
    <source>
        <dbReference type="Pfam" id="PF02852"/>
    </source>
</evidence>
<keyword evidence="4" id="KW-0274">FAD</keyword>
<keyword evidence="5" id="KW-0560">Oxidoreductase</keyword>
<dbReference type="Pfam" id="PF07992">
    <property type="entry name" value="Pyr_redox_2"/>
    <property type="match status" value="1"/>
</dbReference>
<dbReference type="SUPFAM" id="SSF51905">
    <property type="entry name" value="FAD/NAD(P)-binding domain"/>
    <property type="match status" value="1"/>
</dbReference>
<dbReference type="Gene3D" id="3.50.50.60">
    <property type="entry name" value="FAD/NAD(P)-binding domain"/>
    <property type="match status" value="2"/>
</dbReference>
<dbReference type="InterPro" id="IPR036188">
    <property type="entry name" value="FAD/NAD-bd_sf"/>
</dbReference>
<evidence type="ECO:0000313" key="9">
    <source>
        <dbReference type="EMBL" id="HGT82286.1"/>
    </source>
</evidence>
<dbReference type="InterPro" id="IPR023753">
    <property type="entry name" value="FAD/NAD-binding_dom"/>
</dbReference>
<accession>A0A7J3LZZ8</accession>
<dbReference type="PANTHER" id="PTHR43429">
    <property type="entry name" value="PYRIDINE NUCLEOTIDE-DISULFIDE OXIDOREDUCTASE DOMAIN-CONTAINING"/>
    <property type="match status" value="1"/>
</dbReference>
<dbReference type="PANTHER" id="PTHR43429:SF1">
    <property type="entry name" value="NAD(P)H SULFUR OXIDOREDUCTASE (COA-DEPENDENT)"/>
    <property type="match status" value="1"/>
</dbReference>